<evidence type="ECO:0000313" key="1">
    <source>
        <dbReference type="EMBL" id="SDT79582.1"/>
    </source>
</evidence>
<dbReference type="RefSeq" id="WP_092555112.1">
    <property type="nucleotide sequence ID" value="NZ_BOMJ01000002.1"/>
</dbReference>
<dbReference type="Proteomes" id="UP000198688">
    <property type="component" value="Chromosome I"/>
</dbReference>
<dbReference type="GO" id="GO:0019748">
    <property type="term" value="P:secondary metabolic process"/>
    <property type="evidence" value="ECO:0007669"/>
    <property type="project" value="InterPro"/>
</dbReference>
<dbReference type="STRING" id="113562.SAMN04489716_8847"/>
<protein>
    <submittedName>
        <fullName evidence="1">Streptomycin 6-kinase</fullName>
    </submittedName>
</protein>
<dbReference type="InterPro" id="IPR006748">
    <property type="entry name" value="NH2Glyco/OHUrea_AB-resist_kin"/>
</dbReference>
<dbReference type="AlphaFoldDB" id="A0A1H2DAS5"/>
<gene>
    <name evidence="1" type="ORF">SAMN04489716_8847</name>
</gene>
<accession>A0A1H2DAS5</accession>
<name>A0A1H2DAS5_9ACTN</name>
<dbReference type="InterPro" id="IPR011009">
    <property type="entry name" value="Kinase-like_dom_sf"/>
</dbReference>
<keyword evidence="1" id="KW-0808">Transferase</keyword>
<dbReference type="EMBL" id="LT629758">
    <property type="protein sequence ID" value="SDT79582.1"/>
    <property type="molecule type" value="Genomic_DNA"/>
</dbReference>
<dbReference type="GO" id="GO:0016773">
    <property type="term" value="F:phosphotransferase activity, alcohol group as acceptor"/>
    <property type="evidence" value="ECO:0007669"/>
    <property type="project" value="InterPro"/>
</dbReference>
<proteinExistence type="predicted"/>
<keyword evidence="1" id="KW-0418">Kinase</keyword>
<sequence>MLPATFVRNVEECWGDGGRAWLAALPGIAAEMMREWELSPAGLLPLSMNWVSRVRRADGSTAVLKLGVPEAGHLADEATALEWFAGCGAIEVLARDDLRGALLLEEARPGTQVRSLVPHRDEEATAALIQIMRRLHRPAPAREEHTGIEPAGLAPTGHEPAGTVPEGGAPGRVALPELAGRSGAFERHLRRFPDGGPVPRHLVVRAAGLFGELCASATGRVVLHGDLHHDNVLAAEREPWLAIDPHGVVGDPGYEVGALLYNPDPAGTDDTVLDLAETRAEQLADGLGMPVERVLAWGFVKGVLSEVWTFEGDGVANTRALRLAERLLPLLS</sequence>
<organism evidence="1 2">
    <name type="scientific">Actinoplanes derwentensis</name>
    <dbReference type="NCBI Taxonomy" id="113562"/>
    <lineage>
        <taxon>Bacteria</taxon>
        <taxon>Bacillati</taxon>
        <taxon>Actinomycetota</taxon>
        <taxon>Actinomycetes</taxon>
        <taxon>Micromonosporales</taxon>
        <taxon>Micromonosporaceae</taxon>
        <taxon>Actinoplanes</taxon>
    </lineage>
</organism>
<keyword evidence="2" id="KW-1185">Reference proteome</keyword>
<dbReference type="GO" id="GO:0016301">
    <property type="term" value="F:kinase activity"/>
    <property type="evidence" value="ECO:0007669"/>
    <property type="project" value="UniProtKB-KW"/>
</dbReference>
<reference evidence="1 2" key="1">
    <citation type="submission" date="2016-10" db="EMBL/GenBank/DDBJ databases">
        <authorList>
            <person name="de Groot N.N."/>
        </authorList>
    </citation>
    <scope>NUCLEOTIDE SEQUENCE [LARGE SCALE GENOMIC DNA]</scope>
    <source>
        <strain evidence="1 2">DSM 43941</strain>
    </source>
</reference>
<evidence type="ECO:0000313" key="2">
    <source>
        <dbReference type="Proteomes" id="UP000198688"/>
    </source>
</evidence>
<dbReference type="SUPFAM" id="SSF56112">
    <property type="entry name" value="Protein kinase-like (PK-like)"/>
    <property type="match status" value="1"/>
</dbReference>
<dbReference type="OrthoDB" id="3638028at2"/>
<dbReference type="Pfam" id="PF04655">
    <property type="entry name" value="APH_6_hur"/>
    <property type="match status" value="2"/>
</dbReference>
<dbReference type="Gene3D" id="3.90.1200.10">
    <property type="match status" value="1"/>
</dbReference>